<dbReference type="STRING" id="4097.A0A1S4AZS7"/>
<dbReference type="PANTHER" id="PTHR19446">
    <property type="entry name" value="REVERSE TRANSCRIPTASES"/>
    <property type="match status" value="1"/>
</dbReference>
<evidence type="ECO:0000313" key="1">
    <source>
        <dbReference type="RefSeq" id="XP_016482038.1"/>
    </source>
</evidence>
<dbReference type="OrthoDB" id="1306011at2759"/>
<accession>A0A1S4AZS7</accession>
<dbReference type="PaxDb" id="4097-A0A1S4AZS7"/>
<evidence type="ECO:0008006" key="2">
    <source>
        <dbReference type="Google" id="ProtNLM"/>
    </source>
</evidence>
<dbReference type="AlphaFoldDB" id="A0A1S4AZS7"/>
<reference evidence="1" key="1">
    <citation type="submission" date="2025-08" db="UniProtKB">
        <authorList>
            <consortium name="RefSeq"/>
        </authorList>
    </citation>
    <scope>IDENTIFICATION</scope>
</reference>
<organism evidence="1">
    <name type="scientific">Nicotiana tabacum</name>
    <name type="common">Common tobacco</name>
    <dbReference type="NCBI Taxonomy" id="4097"/>
    <lineage>
        <taxon>Eukaryota</taxon>
        <taxon>Viridiplantae</taxon>
        <taxon>Streptophyta</taxon>
        <taxon>Embryophyta</taxon>
        <taxon>Tracheophyta</taxon>
        <taxon>Spermatophyta</taxon>
        <taxon>Magnoliopsida</taxon>
        <taxon>eudicotyledons</taxon>
        <taxon>Gunneridae</taxon>
        <taxon>Pentapetalae</taxon>
        <taxon>asterids</taxon>
        <taxon>lamiids</taxon>
        <taxon>Solanales</taxon>
        <taxon>Solanaceae</taxon>
        <taxon>Nicotianoideae</taxon>
        <taxon>Nicotianeae</taxon>
        <taxon>Nicotiana</taxon>
    </lineage>
</organism>
<protein>
    <recommendedName>
        <fullName evidence="2">Reverse transcriptase domain-containing protein</fullName>
    </recommendedName>
</protein>
<proteinExistence type="predicted"/>
<gene>
    <name evidence="1" type="primary">LOC107802965</name>
</gene>
<dbReference type="RefSeq" id="XP_016482038.1">
    <property type="nucleotide sequence ID" value="XM_016626552.1"/>
</dbReference>
<sequence length="351" mass="40901">MDIGIVMKRKKRYSHGRPRIRWGALTKDKAQELDGRLSTMGGWRSSGDASTMWSTTANYVRQAAREEAKQAVTEAKNAAFIRLYEELGEKGGERKLFRLAKVRERKARDLDQVRCVKDEDGRVLMGDPQIKQIWQTYFYGLLNEDGDRDIALGDLGHSESLRDFRYCRRIMVDEVVGALRKMSRGRATEPDEILVEFWKYVGKAGLEWLTRLFNVIFRTKRMPEEWRSSTVVPLYKNKGRVQCCNSYRGIKLLSHTMKVWERVVELRYRDKKKDLHMVFIDLEKAYDKVPREVLWRCLEVKGVPVAYIRAIKDMYDDAKTKVRTVGGDSEHFPVVMGLHQGIALSHSYLPW</sequence>
<name>A0A1S4AZS7_TOBAC</name>
<dbReference type="KEGG" id="nta:107802965"/>